<reference evidence="7" key="1">
    <citation type="submission" date="2023-06" db="EMBL/GenBank/DDBJ databases">
        <title>Draft genome of Marssonina rosae.</title>
        <authorList>
            <person name="Cheng Q."/>
        </authorList>
    </citation>
    <scope>NUCLEOTIDE SEQUENCE</scope>
    <source>
        <strain evidence="7">R4</strain>
    </source>
</reference>
<dbReference type="Pfam" id="PF08513">
    <property type="entry name" value="LisH"/>
    <property type="match status" value="1"/>
</dbReference>
<dbReference type="PROSITE" id="PS00678">
    <property type="entry name" value="WD_REPEATS_1"/>
    <property type="match status" value="1"/>
</dbReference>
<dbReference type="SUPFAM" id="SSF50978">
    <property type="entry name" value="WD40 repeat-like"/>
    <property type="match status" value="1"/>
</dbReference>
<evidence type="ECO:0000256" key="3">
    <source>
        <dbReference type="ARBA" id="ARBA00022737"/>
    </source>
</evidence>
<organism evidence="7 8">
    <name type="scientific">Diplocarpon rosae</name>
    <dbReference type="NCBI Taxonomy" id="946125"/>
    <lineage>
        <taxon>Eukaryota</taxon>
        <taxon>Fungi</taxon>
        <taxon>Dikarya</taxon>
        <taxon>Ascomycota</taxon>
        <taxon>Pezizomycotina</taxon>
        <taxon>Leotiomycetes</taxon>
        <taxon>Helotiales</taxon>
        <taxon>Drepanopezizaceae</taxon>
        <taxon>Diplocarpon</taxon>
    </lineage>
</organism>
<dbReference type="InterPro" id="IPR036322">
    <property type="entry name" value="WD40_repeat_dom_sf"/>
</dbReference>
<dbReference type="InterPro" id="IPR019775">
    <property type="entry name" value="WD40_repeat_CS"/>
</dbReference>
<dbReference type="InterPro" id="IPR015943">
    <property type="entry name" value="WD40/YVTN_repeat-like_dom_sf"/>
</dbReference>
<accession>A0AAD9WBV3</accession>
<dbReference type="SMART" id="SM00320">
    <property type="entry name" value="WD40"/>
    <property type="match status" value="6"/>
</dbReference>
<dbReference type="PROSITE" id="PS50082">
    <property type="entry name" value="WD_REPEATS_2"/>
    <property type="match status" value="1"/>
</dbReference>
<gene>
    <name evidence="7" type="ORF">QTJ16_005114</name>
</gene>
<feature type="repeat" description="WD" evidence="5">
    <location>
        <begin position="441"/>
        <end position="490"/>
    </location>
</feature>
<keyword evidence="4" id="KW-0539">Nucleus</keyword>
<dbReference type="SMART" id="SM00667">
    <property type="entry name" value="LisH"/>
    <property type="match status" value="1"/>
</dbReference>
<proteinExistence type="predicted"/>
<feature type="region of interest" description="Disordered" evidence="6">
    <location>
        <begin position="108"/>
        <end position="163"/>
    </location>
</feature>
<sequence>MAKEMLDSDKVNYLIWRYLVESDYSETAVRLQKEWDIRDPQELPFAPHVKNHALVAVLNRGLLYNVQERELVQPPREVAAPAPGFFGPLLPASPAEIDEDHENFRKHQIDSDQPQHHSGPPVKRLRLSNGYEPGVESSTPMDVDDDPNLDENAYPSPEQVPSPVVATAGPETGTQIDKVNELSAETIFLELSEDPSSKNVVLLQCEFNPQHPSILAAAGTDALARMWILPHPSPDSGFVSPGTGDGSAPYATHTALLEDGASPNTTVTGLSWSPDGMQIAVASEPIEDGTARIEFWHRDSSLFASFNGFDSPVICLRWNDSSQICLALSPQGENKGAAITVMHPASDTSTKFSLPNHSLLDQPLDAVWTGIATFCICGGTLLQEFTFNDSANVIIEGRKFETRPGELLSRITFDPRSRMLATASDSGTIGIRDPSGQCRYLNAHQGLITSLVWQPLQTPMGNDTECLLASAGEDGAISIWDVRSPDTKSKASMTMGSAVVALAFSPDGAYIAGGTNERILVWKADDVNLPRATWTRGDELGWTTPQSHDSGSDENEDQFSLCWDANGQKLAYGVNSRLAVINFRR</sequence>
<dbReference type="Pfam" id="PF00400">
    <property type="entry name" value="WD40"/>
    <property type="match status" value="3"/>
</dbReference>
<comment type="caution">
    <text evidence="7">The sequence shown here is derived from an EMBL/GenBank/DDBJ whole genome shotgun (WGS) entry which is preliminary data.</text>
</comment>
<dbReference type="PANTHER" id="PTHR22846:SF2">
    <property type="entry name" value="F-BOX-LIKE_WD REPEAT-CONTAINING PROTEIN EBI"/>
    <property type="match status" value="1"/>
</dbReference>
<dbReference type="GO" id="GO:0006357">
    <property type="term" value="P:regulation of transcription by RNA polymerase II"/>
    <property type="evidence" value="ECO:0007669"/>
    <property type="project" value="TreeGrafter"/>
</dbReference>
<dbReference type="Proteomes" id="UP001285354">
    <property type="component" value="Unassembled WGS sequence"/>
</dbReference>
<dbReference type="GO" id="GO:0003714">
    <property type="term" value="F:transcription corepressor activity"/>
    <property type="evidence" value="ECO:0007669"/>
    <property type="project" value="InterPro"/>
</dbReference>
<protein>
    <submittedName>
        <fullName evidence="7">Uncharacterized protein</fullName>
    </submittedName>
</protein>
<dbReference type="AlphaFoldDB" id="A0AAD9WBV3"/>
<keyword evidence="2 5" id="KW-0853">WD repeat</keyword>
<dbReference type="InterPro" id="IPR045183">
    <property type="entry name" value="Ebi-like"/>
</dbReference>
<evidence type="ECO:0000256" key="2">
    <source>
        <dbReference type="ARBA" id="ARBA00022574"/>
    </source>
</evidence>
<comment type="subcellular location">
    <subcellularLocation>
        <location evidence="1">Nucleus</location>
    </subcellularLocation>
</comment>
<evidence type="ECO:0000313" key="8">
    <source>
        <dbReference type="Proteomes" id="UP001285354"/>
    </source>
</evidence>
<evidence type="ECO:0000313" key="7">
    <source>
        <dbReference type="EMBL" id="KAK2625802.1"/>
    </source>
</evidence>
<name>A0AAD9WBV3_9HELO</name>
<dbReference type="GO" id="GO:0034967">
    <property type="term" value="C:Set3 complex"/>
    <property type="evidence" value="ECO:0007669"/>
    <property type="project" value="TreeGrafter"/>
</dbReference>
<keyword evidence="3" id="KW-0677">Repeat</keyword>
<evidence type="ECO:0000256" key="6">
    <source>
        <dbReference type="SAM" id="MobiDB-lite"/>
    </source>
</evidence>
<dbReference type="EMBL" id="JAUBYV010000007">
    <property type="protein sequence ID" value="KAK2625802.1"/>
    <property type="molecule type" value="Genomic_DNA"/>
</dbReference>
<dbReference type="Gene3D" id="1.20.960.30">
    <property type="match status" value="1"/>
</dbReference>
<evidence type="ECO:0000256" key="4">
    <source>
        <dbReference type="ARBA" id="ARBA00023242"/>
    </source>
</evidence>
<dbReference type="InterPro" id="IPR006594">
    <property type="entry name" value="LisH"/>
</dbReference>
<dbReference type="InterPro" id="IPR001680">
    <property type="entry name" value="WD40_rpt"/>
</dbReference>
<dbReference type="Gene3D" id="2.130.10.10">
    <property type="entry name" value="YVTN repeat-like/Quinoprotein amine dehydrogenase"/>
    <property type="match status" value="1"/>
</dbReference>
<evidence type="ECO:0000256" key="5">
    <source>
        <dbReference type="PROSITE-ProRule" id="PRU00221"/>
    </source>
</evidence>
<feature type="region of interest" description="Disordered" evidence="6">
    <location>
        <begin position="538"/>
        <end position="557"/>
    </location>
</feature>
<evidence type="ECO:0000256" key="1">
    <source>
        <dbReference type="ARBA" id="ARBA00004123"/>
    </source>
</evidence>
<dbReference type="PROSITE" id="PS50896">
    <property type="entry name" value="LISH"/>
    <property type="match status" value="1"/>
</dbReference>
<keyword evidence="8" id="KW-1185">Reference proteome</keyword>
<dbReference type="PANTHER" id="PTHR22846">
    <property type="entry name" value="WD40 REPEAT PROTEIN"/>
    <property type="match status" value="1"/>
</dbReference>